<dbReference type="InterPro" id="IPR013094">
    <property type="entry name" value="AB_hydrolase_3"/>
</dbReference>
<dbReference type="Gene3D" id="3.40.50.1820">
    <property type="entry name" value="alpha/beta hydrolase"/>
    <property type="match status" value="1"/>
</dbReference>
<dbReference type="GO" id="GO:0016787">
    <property type="term" value="F:hydrolase activity"/>
    <property type="evidence" value="ECO:0007669"/>
    <property type="project" value="InterPro"/>
</dbReference>
<name>A0A2P2C3U0_9ZZZZ</name>
<dbReference type="SUPFAM" id="SSF53474">
    <property type="entry name" value="alpha/beta-Hydrolases"/>
    <property type="match status" value="1"/>
</dbReference>
<dbReference type="PANTHER" id="PTHR23024:SF24">
    <property type="entry name" value="ALPHA_BETA HYDROLASE FOLD-3 DOMAIN-CONTAINING PROTEIN"/>
    <property type="match status" value="1"/>
</dbReference>
<feature type="domain" description="Alpha/beta hydrolase fold-3" evidence="1">
    <location>
        <begin position="78"/>
        <end position="290"/>
    </location>
</feature>
<accession>A0A2P2C3U0</accession>
<sequence>MPLDPFLAERMPLIANLTYEDAASDPEVWSKFAAAFLDDRPYERPEVGVRDADVLGDYPCRVRVYTPTAGHRTDRPALVWAHGGGFTEGTLDDHEADTVAREVCVTGDVVVVSVDYPLANGSTVRYPILHRSLMAAFTWTLSNAVELGVDAEQIALGGASAGGNLTVAATMELRDTGRVAPARLVLVYPGMSSAHVTNEEHELLMADIPPLFRLEQDVVAGIWATYAADAPDTTYLSFEHMPSLGELPPILLVLSEYDDLRVSAEEIFDRPEQADLEVERYLARGVTHGHLSMAPVVPETRATLDRVAEFVKP</sequence>
<evidence type="ECO:0000259" key="1">
    <source>
        <dbReference type="Pfam" id="PF07859"/>
    </source>
</evidence>
<proteinExistence type="predicted"/>
<reference evidence="2" key="1">
    <citation type="submission" date="2015-08" db="EMBL/GenBank/DDBJ databases">
        <authorList>
            <person name="Babu N.S."/>
            <person name="Beckwith C.J."/>
            <person name="Beseler K.G."/>
            <person name="Brison A."/>
            <person name="Carone J.V."/>
            <person name="Caskin T.P."/>
            <person name="Diamond M."/>
            <person name="Durham M.E."/>
            <person name="Foxe J.M."/>
            <person name="Go M."/>
            <person name="Henderson B.A."/>
            <person name="Jones I.B."/>
            <person name="McGettigan J.A."/>
            <person name="Micheletti S.J."/>
            <person name="Nasrallah M.E."/>
            <person name="Ortiz D."/>
            <person name="Piller C.R."/>
            <person name="Privatt S.R."/>
            <person name="Schneider S.L."/>
            <person name="Sharp S."/>
            <person name="Smith T.C."/>
            <person name="Stanton J.D."/>
            <person name="Ullery H.E."/>
            <person name="Wilson R.J."/>
            <person name="Serrano M.G."/>
            <person name="Buck G."/>
            <person name="Lee V."/>
            <person name="Wang Y."/>
            <person name="Carvalho R."/>
            <person name="Voegtly L."/>
            <person name="Shi R."/>
            <person name="Duckworth R."/>
            <person name="Johnson A."/>
            <person name="Loviza R."/>
            <person name="Walstead R."/>
            <person name="Shah Z."/>
            <person name="Kiflezghi M."/>
            <person name="Wade K."/>
            <person name="Ball S.L."/>
            <person name="Bradley K.W."/>
            <person name="Asai D.J."/>
            <person name="Bowman C.A."/>
            <person name="Russell D.A."/>
            <person name="Pope W.H."/>
            <person name="Jacobs-Sera D."/>
            <person name="Hendrix R.W."/>
            <person name="Hatfull G.F."/>
        </authorList>
    </citation>
    <scope>NUCLEOTIDE SEQUENCE</scope>
</reference>
<gene>
    <name evidence="2" type="ORF">NOCA2360012</name>
</gene>
<dbReference type="EMBL" id="CZKA01000030">
    <property type="protein sequence ID" value="CUR56695.1"/>
    <property type="molecule type" value="Genomic_DNA"/>
</dbReference>
<dbReference type="PANTHER" id="PTHR23024">
    <property type="entry name" value="ARYLACETAMIDE DEACETYLASE"/>
    <property type="match status" value="1"/>
</dbReference>
<dbReference type="Pfam" id="PF07859">
    <property type="entry name" value="Abhydrolase_3"/>
    <property type="match status" value="1"/>
</dbReference>
<protein>
    <submittedName>
        <fullName evidence="2">Putative acetyl esterase</fullName>
    </submittedName>
</protein>
<organism evidence="2">
    <name type="scientific">metagenome</name>
    <dbReference type="NCBI Taxonomy" id="256318"/>
    <lineage>
        <taxon>unclassified sequences</taxon>
        <taxon>metagenomes</taxon>
    </lineage>
</organism>
<dbReference type="InterPro" id="IPR029058">
    <property type="entry name" value="AB_hydrolase_fold"/>
</dbReference>
<dbReference type="InterPro" id="IPR050466">
    <property type="entry name" value="Carboxylest/Gibb_receptor"/>
</dbReference>
<evidence type="ECO:0000313" key="2">
    <source>
        <dbReference type="EMBL" id="CUR56695.1"/>
    </source>
</evidence>
<dbReference type="AlphaFoldDB" id="A0A2P2C3U0"/>